<proteinExistence type="predicted"/>
<evidence type="ECO:0000313" key="3">
    <source>
        <dbReference type="Proteomes" id="UP001597262"/>
    </source>
</evidence>
<accession>A0ABW3S605</accession>
<organism evidence="2 3">
    <name type="scientific">Paenibacillus puldeungensis</name>
    <dbReference type="NCBI Taxonomy" id="696536"/>
    <lineage>
        <taxon>Bacteria</taxon>
        <taxon>Bacillati</taxon>
        <taxon>Bacillota</taxon>
        <taxon>Bacilli</taxon>
        <taxon>Bacillales</taxon>
        <taxon>Paenibacillaceae</taxon>
        <taxon>Paenibacillus</taxon>
    </lineage>
</organism>
<sequence length="239" mass="26355">MKALVYGAGVLGSYLAHVLVRASHDVTLLARGKRYDELVQHGLVIRHAAQMKTTKDHVNLIQSLQPEDIYDIIFVVIQYTQLEGVLPILAANQSKLIVLVGNNMAPRATKAAICGSNSDKIVLFAFQFTGGRRENGKIISIHARAKMALGTLNGEDFAPQRNLLQEAFTSAKYALNFRCDMEAYLLAHVAFVMPIAYACYATNGNLKKEDKALIQQIMSATAEGYEVLKANGIRVPHRR</sequence>
<dbReference type="RefSeq" id="WP_379322042.1">
    <property type="nucleotide sequence ID" value="NZ_JBHTLM010000036.1"/>
</dbReference>
<name>A0ABW3S605_9BACL</name>
<protein>
    <submittedName>
        <fullName evidence="2">Ketopantoate reductase family protein</fullName>
    </submittedName>
</protein>
<gene>
    <name evidence="2" type="ORF">ACFQ3W_25430</name>
</gene>
<evidence type="ECO:0000313" key="2">
    <source>
        <dbReference type="EMBL" id="MFD1179620.1"/>
    </source>
</evidence>
<dbReference type="InterPro" id="IPR036291">
    <property type="entry name" value="NAD(P)-bd_dom_sf"/>
</dbReference>
<dbReference type="InterPro" id="IPR013332">
    <property type="entry name" value="KPR_N"/>
</dbReference>
<dbReference type="SUPFAM" id="SSF51735">
    <property type="entry name" value="NAD(P)-binding Rossmann-fold domains"/>
    <property type="match status" value="1"/>
</dbReference>
<reference evidence="3" key="1">
    <citation type="journal article" date="2019" name="Int. J. Syst. Evol. Microbiol.">
        <title>The Global Catalogue of Microorganisms (GCM) 10K type strain sequencing project: providing services to taxonomists for standard genome sequencing and annotation.</title>
        <authorList>
            <consortium name="The Broad Institute Genomics Platform"/>
            <consortium name="The Broad Institute Genome Sequencing Center for Infectious Disease"/>
            <person name="Wu L."/>
            <person name="Ma J."/>
        </authorList>
    </citation>
    <scope>NUCLEOTIDE SEQUENCE [LARGE SCALE GENOMIC DNA]</scope>
    <source>
        <strain evidence="3">CCUG 59189</strain>
    </source>
</reference>
<dbReference type="Proteomes" id="UP001597262">
    <property type="component" value="Unassembled WGS sequence"/>
</dbReference>
<feature type="domain" description="Ketopantoate reductase N-terminal" evidence="1">
    <location>
        <begin position="4"/>
        <end position="153"/>
    </location>
</feature>
<dbReference type="Gene3D" id="3.40.50.720">
    <property type="entry name" value="NAD(P)-binding Rossmann-like Domain"/>
    <property type="match status" value="1"/>
</dbReference>
<keyword evidence="3" id="KW-1185">Reference proteome</keyword>
<evidence type="ECO:0000259" key="1">
    <source>
        <dbReference type="Pfam" id="PF02558"/>
    </source>
</evidence>
<comment type="caution">
    <text evidence="2">The sequence shown here is derived from an EMBL/GenBank/DDBJ whole genome shotgun (WGS) entry which is preliminary data.</text>
</comment>
<dbReference type="EMBL" id="JBHTLM010000036">
    <property type="protein sequence ID" value="MFD1179620.1"/>
    <property type="molecule type" value="Genomic_DNA"/>
</dbReference>
<dbReference type="Pfam" id="PF02558">
    <property type="entry name" value="ApbA"/>
    <property type="match status" value="1"/>
</dbReference>